<dbReference type="AlphaFoldDB" id="A0A1C3XLK5"/>
<dbReference type="Proteomes" id="UP000199205">
    <property type="component" value="Unassembled WGS sequence"/>
</dbReference>
<feature type="compositionally biased region" description="Low complexity" evidence="1">
    <location>
        <begin position="29"/>
        <end position="40"/>
    </location>
</feature>
<evidence type="ECO:0000256" key="1">
    <source>
        <dbReference type="SAM" id="MobiDB-lite"/>
    </source>
</evidence>
<dbReference type="Gene3D" id="1.10.10.10">
    <property type="entry name" value="Winged helix-like DNA-binding domain superfamily/Winged helix DNA-binding domain"/>
    <property type="match status" value="1"/>
</dbReference>
<dbReference type="InterPro" id="IPR036390">
    <property type="entry name" value="WH_DNA-bd_sf"/>
</dbReference>
<accession>A0A1C3XLK5</accession>
<evidence type="ECO:0000313" key="3">
    <source>
        <dbReference type="Proteomes" id="UP000199205"/>
    </source>
</evidence>
<dbReference type="InterPro" id="IPR036388">
    <property type="entry name" value="WH-like_DNA-bd_sf"/>
</dbReference>
<reference evidence="2 3" key="1">
    <citation type="submission" date="2016-08" db="EMBL/GenBank/DDBJ databases">
        <authorList>
            <person name="Seilhamer J.J."/>
        </authorList>
    </citation>
    <scope>NUCLEOTIDE SEQUENCE [LARGE SCALE GENOMIC DNA]</scope>
    <source>
        <strain evidence="2 3">P1-7</strain>
    </source>
</reference>
<dbReference type="RefSeq" id="WP_376766909.1">
    <property type="nucleotide sequence ID" value="NZ_FMAF01000063.1"/>
</dbReference>
<sequence>MKSSDEIEQVRVRKTNESEPSEDASLRNSSVVETRTVSSSWDKPAQRDKEPPAGAPQFTQLQGRYLVFIYAYTRIFKRSPAEADMRRHFEVTAPSVHQMVITLEKAGLIQCQPGEARSIQLLVEPEALPILR</sequence>
<proteinExistence type="predicted"/>
<organism evidence="2 3">
    <name type="scientific">Rhizobium lusitanum</name>
    <dbReference type="NCBI Taxonomy" id="293958"/>
    <lineage>
        <taxon>Bacteria</taxon>
        <taxon>Pseudomonadati</taxon>
        <taxon>Pseudomonadota</taxon>
        <taxon>Alphaproteobacteria</taxon>
        <taxon>Hyphomicrobiales</taxon>
        <taxon>Rhizobiaceae</taxon>
        <taxon>Rhizobium/Agrobacterium group</taxon>
        <taxon>Rhizobium</taxon>
    </lineage>
</organism>
<name>A0A1C3XLK5_9HYPH</name>
<feature type="region of interest" description="Disordered" evidence="1">
    <location>
        <begin position="1"/>
        <end position="56"/>
    </location>
</feature>
<feature type="compositionally biased region" description="Basic and acidic residues" evidence="1">
    <location>
        <begin position="1"/>
        <end position="17"/>
    </location>
</feature>
<gene>
    <name evidence="2" type="ORF">GA0061101_1635</name>
</gene>
<evidence type="ECO:0008006" key="4">
    <source>
        <dbReference type="Google" id="ProtNLM"/>
    </source>
</evidence>
<dbReference type="EMBL" id="FMAF01000063">
    <property type="protein sequence ID" value="SCB53143.1"/>
    <property type="molecule type" value="Genomic_DNA"/>
</dbReference>
<evidence type="ECO:0000313" key="2">
    <source>
        <dbReference type="EMBL" id="SCB53143.1"/>
    </source>
</evidence>
<protein>
    <recommendedName>
        <fullName evidence="4">MarR family transcriptional regulator</fullName>
    </recommendedName>
</protein>
<dbReference type="SUPFAM" id="SSF46785">
    <property type="entry name" value="Winged helix' DNA-binding domain"/>
    <property type="match status" value="1"/>
</dbReference>